<sequence>MNDDKKHNLTGDNDDSGETSLVGDTPDLESDDDTLENAHEMGLYQKADDEHPAELNIAGEVEKAEKAQWEK</sequence>
<accession>A0A0G0H657</accession>
<name>A0A0G0H657_9BACT</name>
<feature type="region of interest" description="Disordered" evidence="1">
    <location>
        <begin position="1"/>
        <end position="33"/>
    </location>
</feature>
<evidence type="ECO:0000256" key="1">
    <source>
        <dbReference type="SAM" id="MobiDB-lite"/>
    </source>
</evidence>
<evidence type="ECO:0000313" key="2">
    <source>
        <dbReference type="EMBL" id="KKQ07574.1"/>
    </source>
</evidence>
<protein>
    <submittedName>
        <fullName evidence="2">Uncharacterized protein</fullName>
    </submittedName>
</protein>
<evidence type="ECO:0000313" key="3">
    <source>
        <dbReference type="Proteomes" id="UP000034492"/>
    </source>
</evidence>
<reference evidence="2 3" key="1">
    <citation type="journal article" date="2015" name="Nature">
        <title>rRNA introns, odd ribosomes, and small enigmatic genomes across a large radiation of phyla.</title>
        <authorList>
            <person name="Brown C.T."/>
            <person name="Hug L.A."/>
            <person name="Thomas B.C."/>
            <person name="Sharon I."/>
            <person name="Castelle C.J."/>
            <person name="Singh A."/>
            <person name="Wilkins M.J."/>
            <person name="Williams K.H."/>
            <person name="Banfield J.F."/>
        </authorList>
    </citation>
    <scope>NUCLEOTIDE SEQUENCE [LARGE SCALE GENOMIC DNA]</scope>
</reference>
<dbReference type="AlphaFoldDB" id="A0A0G0H657"/>
<dbReference type="EMBL" id="LBSA01000042">
    <property type="protein sequence ID" value="KKQ07574.1"/>
    <property type="molecule type" value="Genomic_DNA"/>
</dbReference>
<dbReference type="Proteomes" id="UP000034492">
    <property type="component" value="Unassembled WGS sequence"/>
</dbReference>
<organism evidence="2 3">
    <name type="scientific">Candidatus Daviesbacteria bacterium GW2011_GWB1_36_5</name>
    <dbReference type="NCBI Taxonomy" id="1618426"/>
    <lineage>
        <taxon>Bacteria</taxon>
        <taxon>Candidatus Daviesiibacteriota</taxon>
    </lineage>
</organism>
<proteinExistence type="predicted"/>
<gene>
    <name evidence="2" type="ORF">US19_C0042G0005</name>
</gene>
<comment type="caution">
    <text evidence="2">The sequence shown here is derived from an EMBL/GenBank/DDBJ whole genome shotgun (WGS) entry which is preliminary data.</text>
</comment>